<protein>
    <submittedName>
        <fullName evidence="1">Uncharacterized protein</fullName>
    </submittedName>
</protein>
<sequence length="120" mass="13348">MNVPSKEQYVAAFSRCERSIKGRLKILLAHHAFPDHTATATQLAEVVGYPSYSAVNLNYGLLARAVCEEMGLRKEDIGGRLSDWLVTFVSFDRPEDHAHVTLTLHDNVVAAIKELGWVGR</sequence>
<dbReference type="EMBL" id="CP001197">
    <property type="protein sequence ID" value="ACL07747.1"/>
    <property type="molecule type" value="Genomic_DNA"/>
</dbReference>
<reference evidence="1" key="1">
    <citation type="submission" date="2008-10" db="EMBL/GenBank/DDBJ databases">
        <title>Complete sequence of Desulfovibrio vulgaris str. 'Miyazaki F'.</title>
        <authorList>
            <person name="Lucas S."/>
            <person name="Copeland A."/>
            <person name="Lapidus A."/>
            <person name="Glavina del Rio T."/>
            <person name="Dalin E."/>
            <person name="Tice H."/>
            <person name="Bruce D."/>
            <person name="Goodwin L."/>
            <person name="Pitluck S."/>
            <person name="Sims D."/>
            <person name="Brettin T."/>
            <person name="Detter J.C."/>
            <person name="Han C."/>
            <person name="Larimer F."/>
            <person name="Land M."/>
            <person name="Hauser L."/>
            <person name="Kyrpides N."/>
            <person name="Mikhailova N."/>
            <person name="Hazen T.C."/>
            <person name="Richardson P."/>
        </authorList>
    </citation>
    <scope>NUCLEOTIDE SEQUENCE</scope>
    <source>
        <strain evidence="1">Miyazaki F</strain>
    </source>
</reference>
<dbReference type="AlphaFoldDB" id="B8DL44"/>
<evidence type="ECO:0000313" key="1">
    <source>
        <dbReference type="EMBL" id="ACL07747.1"/>
    </source>
</evidence>
<dbReference type="HOGENOM" id="CLU_2045926_0_0_7"/>
<organism evidence="1">
    <name type="scientific">Nitratidesulfovibrio vulgaris (strain DSM 19637 / Miyazaki F)</name>
    <name type="common">Desulfovibrio vulgaris</name>
    <dbReference type="NCBI Taxonomy" id="883"/>
    <lineage>
        <taxon>Bacteria</taxon>
        <taxon>Pseudomonadati</taxon>
        <taxon>Thermodesulfobacteriota</taxon>
        <taxon>Desulfovibrionia</taxon>
        <taxon>Desulfovibrionales</taxon>
        <taxon>Desulfovibrionaceae</taxon>
        <taxon>Nitratidesulfovibrio</taxon>
    </lineage>
</organism>
<gene>
    <name evidence="1" type="ordered locus">DvMF_0790</name>
</gene>
<dbReference type="OrthoDB" id="7063073at2"/>
<name>B8DL44_NITV9</name>
<dbReference type="KEGG" id="dvm:DvMF_0790"/>
<accession>B8DL44</accession>
<proteinExistence type="predicted"/>